<proteinExistence type="predicted"/>
<dbReference type="GO" id="GO:0004521">
    <property type="term" value="F:RNA endonuclease activity"/>
    <property type="evidence" value="ECO:0007669"/>
    <property type="project" value="TreeGrafter"/>
</dbReference>
<reference evidence="6" key="1">
    <citation type="submission" date="2012-02" db="EMBL/GenBank/DDBJ databases">
        <title>Complete sequence of chromosome of Methanomethylovorans hollandica DSM 15978.</title>
        <authorList>
            <person name="Lucas S."/>
            <person name="Copeland A."/>
            <person name="Lapidus A."/>
            <person name="Glavina del Rio T."/>
            <person name="Dalin E."/>
            <person name="Tice H."/>
            <person name="Bruce D."/>
            <person name="Goodwin L."/>
            <person name="Pitluck S."/>
            <person name="Peters L."/>
            <person name="Mikhailova N."/>
            <person name="Held B."/>
            <person name="Kyrpides N."/>
            <person name="Mavromatis K."/>
            <person name="Ivanova N."/>
            <person name="Brettin T."/>
            <person name="Detter J.C."/>
            <person name="Han C."/>
            <person name="Larimer F."/>
            <person name="Land M."/>
            <person name="Hauser L."/>
            <person name="Markowitz V."/>
            <person name="Cheng J.-F."/>
            <person name="Hugenholtz P."/>
            <person name="Woyke T."/>
            <person name="Wu D."/>
            <person name="Spring S."/>
            <person name="Schroeder M."/>
            <person name="Brambilla E."/>
            <person name="Klenk H.-P."/>
            <person name="Eisen J.A."/>
        </authorList>
    </citation>
    <scope>NUCLEOTIDE SEQUENCE [LARGE SCALE GENOMIC DNA]</scope>
    <source>
        <strain evidence="6">DSM 15978 / NBRC 107637 / DMS1</strain>
    </source>
</reference>
<dbReference type="STRING" id="867904.Metho_2326"/>
<evidence type="ECO:0000256" key="3">
    <source>
        <dbReference type="ARBA" id="ARBA00022801"/>
    </source>
</evidence>
<evidence type="ECO:0000313" key="6">
    <source>
        <dbReference type="Proteomes" id="UP000010866"/>
    </source>
</evidence>
<protein>
    <submittedName>
        <fullName evidence="5">Putative nucleic acid-binding protein with PIN domain and Zn ribbon</fullName>
    </submittedName>
</protein>
<dbReference type="GO" id="GO:0030688">
    <property type="term" value="C:preribosome, small subunit precursor"/>
    <property type="evidence" value="ECO:0007669"/>
    <property type="project" value="TreeGrafter"/>
</dbReference>
<organism evidence="5 6">
    <name type="scientific">Methanomethylovorans hollandica (strain DSM 15978 / NBRC 107637 / DMS1)</name>
    <dbReference type="NCBI Taxonomy" id="867904"/>
    <lineage>
        <taxon>Archaea</taxon>
        <taxon>Methanobacteriati</taxon>
        <taxon>Methanobacteriota</taxon>
        <taxon>Stenosarchaea group</taxon>
        <taxon>Methanomicrobia</taxon>
        <taxon>Methanosarcinales</taxon>
        <taxon>Methanosarcinaceae</taxon>
        <taxon>Methanomethylovorans</taxon>
    </lineage>
</organism>
<evidence type="ECO:0000313" key="5">
    <source>
        <dbReference type="EMBL" id="AGB50483.1"/>
    </source>
</evidence>
<dbReference type="Gene3D" id="3.40.50.1010">
    <property type="entry name" value="5'-nuclease"/>
    <property type="match status" value="1"/>
</dbReference>
<dbReference type="GeneID" id="14408404"/>
<dbReference type="Proteomes" id="UP000010866">
    <property type="component" value="Chromosome"/>
</dbReference>
<dbReference type="PANTHER" id="PTHR12814:SF2">
    <property type="entry name" value="RNA-BINDING PROTEIN NOB1"/>
    <property type="match status" value="1"/>
</dbReference>
<dbReference type="GO" id="GO:0046872">
    <property type="term" value="F:metal ion binding"/>
    <property type="evidence" value="ECO:0007669"/>
    <property type="project" value="UniProtKB-KW"/>
</dbReference>
<dbReference type="CDD" id="cd09876">
    <property type="entry name" value="PIN_Nob1-like"/>
    <property type="match status" value="1"/>
</dbReference>
<dbReference type="InterPro" id="IPR033411">
    <property type="entry name" value="Ribonuclease_PIN"/>
</dbReference>
<accession>L0L242</accession>
<dbReference type="GO" id="GO:0016787">
    <property type="term" value="F:hydrolase activity"/>
    <property type="evidence" value="ECO:0007669"/>
    <property type="project" value="UniProtKB-KW"/>
</dbReference>
<sequence length="159" mass="17610">MPIYIADSAVFIMGKPVDAIYTITVPSVVDELKSSESRLRFDLAREQGLGVEIPSKEALERVAEVSGVSKDHEELSLTDIEVLAKAYDLKEEAVLLTDDYAVQNVASMLGIKVEPVVQKKIKDVLIWQKVCIGCKRKFDSGDICPVCGSPMRKGRKRKL</sequence>
<keyword evidence="1" id="KW-0540">Nuclease</keyword>
<dbReference type="PANTHER" id="PTHR12814">
    <property type="entry name" value="RNA-BINDING PROTEIN NOB1"/>
    <property type="match status" value="1"/>
</dbReference>
<dbReference type="KEGG" id="mhz:Metho_2326"/>
<gene>
    <name evidence="5" type="ordered locus">Metho_2326</name>
</gene>
<dbReference type="HOGENOM" id="CLU_109674_1_0_2"/>
<dbReference type="OrthoDB" id="27944at2157"/>
<feature type="domain" description="Ribonuclease PIN" evidence="4">
    <location>
        <begin position="5"/>
        <end position="89"/>
    </location>
</feature>
<evidence type="ECO:0000259" key="4">
    <source>
        <dbReference type="Pfam" id="PF17146"/>
    </source>
</evidence>
<dbReference type="Pfam" id="PF17146">
    <property type="entry name" value="PIN_6"/>
    <property type="match status" value="1"/>
</dbReference>
<keyword evidence="3" id="KW-0378">Hydrolase</keyword>
<name>L0L242_METHD</name>
<evidence type="ECO:0000256" key="1">
    <source>
        <dbReference type="ARBA" id="ARBA00022722"/>
    </source>
</evidence>
<dbReference type="EMBL" id="CP003362">
    <property type="protein sequence ID" value="AGB50483.1"/>
    <property type="molecule type" value="Genomic_DNA"/>
</dbReference>
<dbReference type="Gene3D" id="2.20.28.10">
    <property type="match status" value="1"/>
</dbReference>
<keyword evidence="2" id="KW-0479">Metal-binding</keyword>
<dbReference type="RefSeq" id="WP_015325648.1">
    <property type="nucleotide sequence ID" value="NC_019977.1"/>
</dbReference>
<dbReference type="GO" id="GO:0030490">
    <property type="term" value="P:maturation of SSU-rRNA"/>
    <property type="evidence" value="ECO:0007669"/>
    <property type="project" value="TreeGrafter"/>
</dbReference>
<dbReference type="InterPro" id="IPR039907">
    <property type="entry name" value="NOB1"/>
</dbReference>
<evidence type="ECO:0000256" key="2">
    <source>
        <dbReference type="ARBA" id="ARBA00022723"/>
    </source>
</evidence>
<dbReference type="AlphaFoldDB" id="L0L242"/>
<keyword evidence="6" id="KW-1185">Reference proteome</keyword>